<evidence type="ECO:0000256" key="6">
    <source>
        <dbReference type="ARBA" id="ARBA00024536"/>
    </source>
</evidence>
<evidence type="ECO:0000256" key="4">
    <source>
        <dbReference type="ARBA" id="ARBA00023239"/>
    </source>
</evidence>
<dbReference type="GO" id="GO:0006783">
    <property type="term" value="P:heme biosynthetic process"/>
    <property type="evidence" value="ECO:0007669"/>
    <property type="project" value="UniProtKB-UniRule"/>
</dbReference>
<keyword evidence="7" id="KW-0479">Metal-binding</keyword>
<keyword evidence="2 7" id="KW-0408">Iron</keyword>
<reference evidence="10" key="1">
    <citation type="submission" date="2016-10" db="EMBL/GenBank/DDBJ databases">
        <authorList>
            <person name="Varghese N."/>
            <person name="Submissions S."/>
        </authorList>
    </citation>
    <scope>NUCLEOTIDE SEQUENCE [LARGE SCALE GENOMIC DNA]</scope>
    <source>
        <strain evidence="10">DSM 13234</strain>
    </source>
</reference>
<organism evidence="9 10">
    <name type="scientific">Magnetospirillum fulvum</name>
    <name type="common">Rhodospirillum fulvum</name>
    <dbReference type="NCBI Taxonomy" id="1082"/>
    <lineage>
        <taxon>Bacteria</taxon>
        <taxon>Pseudomonadati</taxon>
        <taxon>Pseudomonadota</taxon>
        <taxon>Alphaproteobacteria</taxon>
        <taxon>Rhodospirillales</taxon>
        <taxon>Rhodospirillaceae</taxon>
        <taxon>Magnetospirillum</taxon>
    </lineage>
</organism>
<dbReference type="InterPro" id="IPR019772">
    <property type="entry name" value="Ferrochelatase_AS"/>
</dbReference>
<keyword evidence="5 7" id="KW-0627">Porphyrin biosynthesis</keyword>
<accession>A0A1H6GW11</accession>
<keyword evidence="7 8" id="KW-0963">Cytoplasm</keyword>
<name>A0A1H6GW11_MAGFU</name>
<comment type="similarity">
    <text evidence="1 7 8">Belongs to the ferrochelatase family.</text>
</comment>
<evidence type="ECO:0000256" key="5">
    <source>
        <dbReference type="ARBA" id="ARBA00023244"/>
    </source>
</evidence>
<dbReference type="InterPro" id="IPR001015">
    <property type="entry name" value="Ferrochelatase"/>
</dbReference>
<dbReference type="EC" id="4.98.1.1" evidence="7 8"/>
<dbReference type="Proteomes" id="UP000182983">
    <property type="component" value="Unassembled WGS sequence"/>
</dbReference>
<keyword evidence="3 7" id="KW-0350">Heme biosynthesis</keyword>
<dbReference type="GO" id="GO:0004325">
    <property type="term" value="F:ferrochelatase activity"/>
    <property type="evidence" value="ECO:0007669"/>
    <property type="project" value="UniProtKB-UniRule"/>
</dbReference>
<dbReference type="GO" id="GO:0046872">
    <property type="term" value="F:metal ion binding"/>
    <property type="evidence" value="ECO:0007669"/>
    <property type="project" value="UniProtKB-KW"/>
</dbReference>
<evidence type="ECO:0000313" key="10">
    <source>
        <dbReference type="Proteomes" id="UP000182983"/>
    </source>
</evidence>
<dbReference type="InterPro" id="IPR033659">
    <property type="entry name" value="Ferrochelatase_N"/>
</dbReference>
<dbReference type="GO" id="GO:0005737">
    <property type="term" value="C:cytoplasm"/>
    <property type="evidence" value="ECO:0007669"/>
    <property type="project" value="UniProtKB-SubCell"/>
</dbReference>
<proteinExistence type="inferred from homology"/>
<comment type="catalytic activity">
    <reaction evidence="6">
        <text>Fe-coproporphyrin III + 2 H(+) = coproporphyrin III + Fe(2+)</text>
        <dbReference type="Rhea" id="RHEA:49572"/>
        <dbReference type="ChEBI" id="CHEBI:15378"/>
        <dbReference type="ChEBI" id="CHEBI:29033"/>
        <dbReference type="ChEBI" id="CHEBI:68438"/>
        <dbReference type="ChEBI" id="CHEBI:131725"/>
        <dbReference type="EC" id="4.99.1.9"/>
    </reaction>
    <physiologicalReaction direction="right-to-left" evidence="6">
        <dbReference type="Rhea" id="RHEA:49574"/>
    </physiologicalReaction>
</comment>
<dbReference type="PANTHER" id="PTHR11108">
    <property type="entry name" value="FERROCHELATASE"/>
    <property type="match status" value="1"/>
</dbReference>
<protein>
    <recommendedName>
        <fullName evidence="7 8">Ferrochelatase</fullName>
        <ecNumber evidence="7 8">4.98.1.1</ecNumber>
    </recommendedName>
    <alternativeName>
        <fullName evidence="7">Heme synthase</fullName>
    </alternativeName>
    <alternativeName>
        <fullName evidence="7">Protoheme ferro-lyase</fullName>
    </alternativeName>
</protein>
<comment type="function">
    <text evidence="7 8">Catalyzes the ferrous insertion into protoporphyrin IX.</text>
</comment>
<dbReference type="CDD" id="cd00419">
    <property type="entry name" value="Ferrochelatase_C"/>
    <property type="match status" value="1"/>
</dbReference>
<dbReference type="InterPro" id="IPR033644">
    <property type="entry name" value="Ferrochelatase_C"/>
</dbReference>
<evidence type="ECO:0000256" key="2">
    <source>
        <dbReference type="ARBA" id="ARBA00023004"/>
    </source>
</evidence>
<sequence>MTDAAGSRTAVVLFNLGGPDSPEAVEPFLFNLFNDRAIIDVPAPLRWLIAKMISKRRAPAARDIYANIGGRSPLVAQTEAQARELENLLGPGYRCFIAMRYWHPFTSETVESVKAWKADQVVLLPLYPQFSMTTAGSSLKEWQSQAKRLRLRIPSRLSCCYPTQRYMVEALADLVRLGYDEAKDKGKPRILFSAHSLPKKMIDNGDPYQVQVEQTTKAVAKATGIPDLDWALCYQSRVGSMEWIGPSIQSELERAGKDQVPVVVVPVAFVSEHSETLVELDIEYRQEAETLGIPGYIRVPALGCHPFFIKALAEVVRDPKAGSGEGGCSSLGQTCLGGGCQC</sequence>
<dbReference type="CDD" id="cd03411">
    <property type="entry name" value="Ferrochelatase_N"/>
    <property type="match status" value="1"/>
</dbReference>
<dbReference type="AlphaFoldDB" id="A0A1H6GW11"/>
<dbReference type="PROSITE" id="PS00534">
    <property type="entry name" value="FERROCHELATASE"/>
    <property type="match status" value="1"/>
</dbReference>
<dbReference type="HAMAP" id="MF_00323">
    <property type="entry name" value="Ferrochelatase"/>
    <property type="match status" value="1"/>
</dbReference>
<dbReference type="NCBIfam" id="TIGR00109">
    <property type="entry name" value="hemH"/>
    <property type="match status" value="1"/>
</dbReference>
<gene>
    <name evidence="7" type="primary">hemH</name>
    <name evidence="9" type="ORF">SAMN04244559_00559</name>
</gene>
<evidence type="ECO:0000256" key="8">
    <source>
        <dbReference type="RuleBase" id="RU000607"/>
    </source>
</evidence>
<dbReference type="Gene3D" id="3.40.50.1400">
    <property type="match status" value="2"/>
</dbReference>
<evidence type="ECO:0000313" key="9">
    <source>
        <dbReference type="EMBL" id="SEH27649.1"/>
    </source>
</evidence>
<keyword evidence="4 7" id="KW-0456">Lyase</keyword>
<feature type="binding site" evidence="7">
    <location>
        <position position="195"/>
    </location>
    <ligand>
        <name>Fe(2+)</name>
        <dbReference type="ChEBI" id="CHEBI:29033"/>
    </ligand>
</feature>
<comment type="pathway">
    <text evidence="7 8">Porphyrin-containing compound metabolism; protoheme biosynthesis; protoheme from protoporphyrin-IX: step 1/1.</text>
</comment>
<dbReference type="EMBL" id="FNWO01000002">
    <property type="protein sequence ID" value="SEH27649.1"/>
    <property type="molecule type" value="Genomic_DNA"/>
</dbReference>
<comment type="subcellular location">
    <subcellularLocation>
        <location evidence="7 8">Cytoplasm</location>
    </subcellularLocation>
</comment>
<dbReference type="PANTHER" id="PTHR11108:SF1">
    <property type="entry name" value="FERROCHELATASE, MITOCHONDRIAL"/>
    <property type="match status" value="1"/>
</dbReference>
<evidence type="ECO:0000256" key="1">
    <source>
        <dbReference type="ARBA" id="ARBA00007718"/>
    </source>
</evidence>
<comment type="catalytic activity">
    <reaction evidence="7 8">
        <text>heme b + 2 H(+) = protoporphyrin IX + Fe(2+)</text>
        <dbReference type="Rhea" id="RHEA:22584"/>
        <dbReference type="ChEBI" id="CHEBI:15378"/>
        <dbReference type="ChEBI" id="CHEBI:29033"/>
        <dbReference type="ChEBI" id="CHEBI:57306"/>
        <dbReference type="ChEBI" id="CHEBI:60344"/>
        <dbReference type="EC" id="4.98.1.1"/>
    </reaction>
</comment>
<evidence type="ECO:0000256" key="7">
    <source>
        <dbReference type="HAMAP-Rule" id="MF_00323"/>
    </source>
</evidence>
<dbReference type="Pfam" id="PF00762">
    <property type="entry name" value="Ferrochelatase"/>
    <property type="match status" value="1"/>
</dbReference>
<feature type="binding site" evidence="7">
    <location>
        <position position="275"/>
    </location>
    <ligand>
        <name>Fe(2+)</name>
        <dbReference type="ChEBI" id="CHEBI:29033"/>
    </ligand>
</feature>
<dbReference type="SUPFAM" id="SSF53800">
    <property type="entry name" value="Chelatase"/>
    <property type="match status" value="1"/>
</dbReference>
<dbReference type="UniPathway" id="UPA00252">
    <property type="reaction ID" value="UER00325"/>
</dbReference>
<keyword evidence="10" id="KW-1185">Reference proteome</keyword>
<evidence type="ECO:0000256" key="3">
    <source>
        <dbReference type="ARBA" id="ARBA00023133"/>
    </source>
</evidence>